<comment type="caution">
    <text evidence="2">The sequence shown here is derived from an EMBL/GenBank/DDBJ whole genome shotgun (WGS) entry which is preliminary data.</text>
</comment>
<keyword evidence="3" id="KW-1185">Reference proteome</keyword>
<dbReference type="InterPro" id="IPR023210">
    <property type="entry name" value="NADP_OxRdtase_dom"/>
</dbReference>
<dbReference type="PANTHER" id="PTHR43364:SF5">
    <property type="entry name" value="REDUCTASE"/>
    <property type="match status" value="1"/>
</dbReference>
<accession>A0ABQ4A7Q7</accession>
<dbReference type="PANTHER" id="PTHR43364">
    <property type="entry name" value="NADH-SPECIFIC METHYLGLYOXAL REDUCTASE-RELATED"/>
    <property type="match status" value="1"/>
</dbReference>
<organism evidence="2 3">
    <name type="scientific">Winogradskya humida</name>
    <dbReference type="NCBI Taxonomy" id="113566"/>
    <lineage>
        <taxon>Bacteria</taxon>
        <taxon>Bacillati</taxon>
        <taxon>Actinomycetota</taxon>
        <taxon>Actinomycetes</taxon>
        <taxon>Micromonosporales</taxon>
        <taxon>Micromonosporaceae</taxon>
        <taxon>Winogradskya</taxon>
    </lineage>
</organism>
<evidence type="ECO:0000313" key="3">
    <source>
        <dbReference type="Proteomes" id="UP000603200"/>
    </source>
</evidence>
<dbReference type="RefSeq" id="WP_203843720.1">
    <property type="nucleotide sequence ID" value="NZ_BAAATV010000046.1"/>
</dbReference>
<dbReference type="InterPro" id="IPR036812">
    <property type="entry name" value="NAD(P)_OxRdtase_dom_sf"/>
</dbReference>
<dbReference type="Gene3D" id="3.20.20.100">
    <property type="entry name" value="NADP-dependent oxidoreductase domain"/>
    <property type="match status" value="1"/>
</dbReference>
<gene>
    <name evidence="2" type="ORF">Ahu01nite_099350</name>
</gene>
<proteinExistence type="predicted"/>
<reference evidence="2 3" key="1">
    <citation type="submission" date="2021-01" db="EMBL/GenBank/DDBJ databases">
        <title>Whole genome shotgun sequence of Actinoplanes humidus NBRC 14915.</title>
        <authorList>
            <person name="Komaki H."/>
            <person name="Tamura T."/>
        </authorList>
    </citation>
    <scope>NUCLEOTIDE SEQUENCE [LARGE SCALE GENOMIC DNA]</scope>
    <source>
        <strain evidence="2 3">NBRC 14915</strain>
    </source>
</reference>
<sequence>MDYVYLGRSGQQVSRLMLGTLNFGVRTPKKESFALMDAALEAGINVFDTADDYGWQKHRGFTEELLGEWFALGGDRRHRVVLGTKVCHPMSDWPNDRGLSGRHIIAACDDSLRRLRTDWIDLYQMHDVDPHTTWEEVWQAMEVLTRAGKVRYVGSSNFAGWNIAAAQERAARRGILGLVSEQCLYNLVDRHVETEIVPAAAAYGMAVVAWSPLHGGLLGGVLSKMAAGTAMKSAQGRAQAALPRFEFVVRRFEELCRTIGHPPADIALSWVLSRPHIDAAVIGPRTREHLDAALAATRLQLTDEMLGELETLFR</sequence>
<evidence type="ECO:0000313" key="2">
    <source>
        <dbReference type="EMBL" id="GIE26833.1"/>
    </source>
</evidence>
<dbReference type="SUPFAM" id="SSF51430">
    <property type="entry name" value="NAD(P)-linked oxidoreductase"/>
    <property type="match status" value="1"/>
</dbReference>
<dbReference type="InterPro" id="IPR050523">
    <property type="entry name" value="AKR_Detox_Biosynth"/>
</dbReference>
<protein>
    <submittedName>
        <fullName evidence="2">Oxidoreductase</fullName>
    </submittedName>
</protein>
<evidence type="ECO:0000259" key="1">
    <source>
        <dbReference type="Pfam" id="PF00248"/>
    </source>
</evidence>
<dbReference type="EMBL" id="BOMN01000154">
    <property type="protein sequence ID" value="GIE26833.1"/>
    <property type="molecule type" value="Genomic_DNA"/>
</dbReference>
<name>A0ABQ4A7Q7_9ACTN</name>
<dbReference type="Pfam" id="PF00248">
    <property type="entry name" value="Aldo_ket_red"/>
    <property type="match status" value="1"/>
</dbReference>
<dbReference type="Proteomes" id="UP000603200">
    <property type="component" value="Unassembled WGS sequence"/>
</dbReference>
<feature type="domain" description="NADP-dependent oxidoreductase" evidence="1">
    <location>
        <begin position="15"/>
        <end position="311"/>
    </location>
</feature>